<evidence type="ECO:0000259" key="7">
    <source>
        <dbReference type="Pfam" id="PF02721"/>
    </source>
</evidence>
<dbReference type="Gene3D" id="2.40.50.140">
    <property type="entry name" value="Nucleic acid-binding proteins"/>
    <property type="match status" value="4"/>
</dbReference>
<evidence type="ECO:0008006" key="13">
    <source>
        <dbReference type="Google" id="ProtNLM"/>
    </source>
</evidence>
<keyword evidence="5" id="KW-0238">DNA-binding</keyword>
<keyword evidence="2" id="KW-0479">Metal-binding</keyword>
<dbReference type="InterPro" id="IPR013955">
    <property type="entry name" value="Rep_factor-A_C"/>
</dbReference>
<dbReference type="InterPro" id="IPR031657">
    <property type="entry name" value="REPA_OB_2"/>
</dbReference>
<evidence type="ECO:0000256" key="6">
    <source>
        <dbReference type="SAM" id="MobiDB-lite"/>
    </source>
</evidence>
<feature type="domain" description="Replication protein A 70 kDa DNA-binding subunit B/D first OB fold" evidence="7">
    <location>
        <begin position="253"/>
        <end position="354"/>
    </location>
</feature>
<evidence type="ECO:0000259" key="9">
    <source>
        <dbReference type="Pfam" id="PF08646"/>
    </source>
</evidence>
<dbReference type="InterPro" id="IPR007199">
    <property type="entry name" value="Rep_factor-A_N"/>
</dbReference>
<dbReference type="InterPro" id="IPR047192">
    <property type="entry name" value="Euk_RPA1_DBD_C"/>
</dbReference>
<keyword evidence="3" id="KW-0863">Zinc-finger</keyword>
<dbReference type="CDD" id="cd04475">
    <property type="entry name" value="RPA1_DBD_B"/>
    <property type="match status" value="1"/>
</dbReference>
<name>A0ABR2H9I3_9EUKA</name>
<dbReference type="SUPFAM" id="SSF50249">
    <property type="entry name" value="Nucleic acid-binding proteins"/>
    <property type="match status" value="4"/>
</dbReference>
<accession>A0ABR2H9I3</accession>
<dbReference type="InterPro" id="IPR012340">
    <property type="entry name" value="NA-bd_OB-fold"/>
</dbReference>
<dbReference type="Proteomes" id="UP001470230">
    <property type="component" value="Unassembled WGS sequence"/>
</dbReference>
<dbReference type="CDD" id="cd04476">
    <property type="entry name" value="RPA1_DBD_C"/>
    <property type="match status" value="1"/>
</dbReference>
<dbReference type="PANTHER" id="PTHR47165:SF4">
    <property type="entry name" value="OS03G0429900 PROTEIN"/>
    <property type="match status" value="1"/>
</dbReference>
<evidence type="ECO:0000256" key="1">
    <source>
        <dbReference type="ARBA" id="ARBA00005690"/>
    </source>
</evidence>
<feature type="region of interest" description="Disordered" evidence="6">
    <location>
        <begin position="181"/>
        <end position="226"/>
    </location>
</feature>
<dbReference type="CDD" id="cd04474">
    <property type="entry name" value="RPA1_DBD_A"/>
    <property type="match status" value="1"/>
</dbReference>
<comment type="caution">
    <text evidence="11">The sequence shown here is derived from an EMBL/GenBank/DDBJ whole genome shotgun (WGS) entry which is preliminary data.</text>
</comment>
<evidence type="ECO:0000256" key="4">
    <source>
        <dbReference type="ARBA" id="ARBA00022833"/>
    </source>
</evidence>
<protein>
    <recommendedName>
        <fullName evidence="13">Replication protein A subunit</fullName>
    </recommendedName>
</protein>
<comment type="similarity">
    <text evidence="1">Belongs to the replication factor A protein 1 family.</text>
</comment>
<dbReference type="PANTHER" id="PTHR47165">
    <property type="entry name" value="OS03G0429900 PROTEIN"/>
    <property type="match status" value="1"/>
</dbReference>
<organism evidence="11 12">
    <name type="scientific">Tritrichomonas musculus</name>
    <dbReference type="NCBI Taxonomy" id="1915356"/>
    <lineage>
        <taxon>Eukaryota</taxon>
        <taxon>Metamonada</taxon>
        <taxon>Parabasalia</taxon>
        <taxon>Tritrichomonadida</taxon>
        <taxon>Tritrichomonadidae</taxon>
        <taxon>Tritrichomonas</taxon>
    </lineage>
</organism>
<sequence length="685" mass="77594">MDSAPKLSRGSIHSIMVLGERPQNSILQITLIKEMASKTSHKKYRIQLSDGEYYTAAILSSQLNSKIESGDIKLYTVVILSEFNLTPTLDKQLLIAINVEPILPFPSIIGNPKNIISISQENSQTLNIQSQNQHEQDIRQNEEIDSNYLNSNDRHNETDNQFSDNANTNELNHEQNRSDISAGNYISNNQPPTEIQNFINSSSSSSSQKTFSPPLPSHLSDQNKNKNHGALQKHLSNFFNATQNTAKKHAYLGIDNLHPYIASWVILARVVMKGSVFNFNGRDGKPGKLLNITLKDKTGSEIRGTFFNEQVVEFEHIVEADKVYQISGGLIKEKNSRFNSTLHDYEISFNSSTKFLPMPDDQTIGKLTYRFRKLADLPNVSPKSSVDIIAYIITVNELQSVTLKDNKTTEKRDIIICDDSNVKCDMTLWDKEARDFPTEGGFIVAFKDAKLSDFKGRTLSSPSNLILNPTFPEAYQIQSWINNNQINNDFDFNKMATISNGGDISRSYLYLSQINDLELGTHEKPDYGTAIVTVSDVMLNRRIYYAACPNPECKFKGLTITDAQSYFCERCQRIIESPAYRYLFSIKVQDFTGSTFMSLLGDDQIGAIFTGKTAAEWHDETESMDENDIRQFFQDKFFMTLKLRCRIKNDQFNGKSFVKTNVFSAQKLDYADGAKFFANEINKFS</sequence>
<dbReference type="InterPro" id="IPR003871">
    <property type="entry name" value="RFA1B/D_OB_1st"/>
</dbReference>
<reference evidence="11 12" key="1">
    <citation type="submission" date="2024-04" db="EMBL/GenBank/DDBJ databases">
        <title>Tritrichomonas musculus Genome.</title>
        <authorList>
            <person name="Alves-Ferreira E."/>
            <person name="Grigg M."/>
            <person name="Lorenzi H."/>
            <person name="Galac M."/>
        </authorList>
    </citation>
    <scope>NUCLEOTIDE SEQUENCE [LARGE SCALE GENOMIC DNA]</scope>
    <source>
        <strain evidence="11 12">EAF2021</strain>
    </source>
</reference>
<keyword evidence="4" id="KW-0862">Zinc</keyword>
<gene>
    <name evidence="11" type="ORF">M9Y10_025397</name>
</gene>
<dbReference type="Pfam" id="PF02721">
    <property type="entry name" value="DUF223"/>
    <property type="match status" value="1"/>
</dbReference>
<feature type="compositionally biased region" description="Polar residues" evidence="6">
    <location>
        <begin position="159"/>
        <end position="169"/>
    </location>
</feature>
<feature type="domain" description="Replication protein A OB" evidence="10">
    <location>
        <begin position="374"/>
        <end position="461"/>
    </location>
</feature>
<dbReference type="Pfam" id="PF04057">
    <property type="entry name" value="Rep-A_N"/>
    <property type="match status" value="1"/>
</dbReference>
<evidence type="ECO:0000256" key="5">
    <source>
        <dbReference type="ARBA" id="ARBA00023125"/>
    </source>
</evidence>
<feature type="compositionally biased region" description="Polar residues" evidence="6">
    <location>
        <begin position="181"/>
        <end position="200"/>
    </location>
</feature>
<feature type="region of interest" description="Disordered" evidence="6">
    <location>
        <begin position="148"/>
        <end position="169"/>
    </location>
</feature>
<feature type="domain" description="Replication factor A C-terminal" evidence="9">
    <location>
        <begin position="539"/>
        <end position="675"/>
    </location>
</feature>
<evidence type="ECO:0000256" key="2">
    <source>
        <dbReference type="ARBA" id="ARBA00022723"/>
    </source>
</evidence>
<evidence type="ECO:0000259" key="10">
    <source>
        <dbReference type="Pfam" id="PF16900"/>
    </source>
</evidence>
<dbReference type="Pfam" id="PF16900">
    <property type="entry name" value="REPA_OB_2"/>
    <property type="match status" value="1"/>
</dbReference>
<keyword evidence="12" id="KW-1185">Reference proteome</keyword>
<evidence type="ECO:0000313" key="12">
    <source>
        <dbReference type="Proteomes" id="UP001470230"/>
    </source>
</evidence>
<evidence type="ECO:0000256" key="3">
    <source>
        <dbReference type="ARBA" id="ARBA00022771"/>
    </source>
</evidence>
<dbReference type="Pfam" id="PF08646">
    <property type="entry name" value="Rep_fac-A_C"/>
    <property type="match status" value="1"/>
</dbReference>
<evidence type="ECO:0000313" key="11">
    <source>
        <dbReference type="EMBL" id="KAK8842541.1"/>
    </source>
</evidence>
<evidence type="ECO:0000259" key="8">
    <source>
        <dbReference type="Pfam" id="PF04057"/>
    </source>
</evidence>
<dbReference type="EMBL" id="JAPFFF010000037">
    <property type="protein sequence ID" value="KAK8842541.1"/>
    <property type="molecule type" value="Genomic_DNA"/>
</dbReference>
<proteinExistence type="inferred from homology"/>
<feature type="domain" description="Replication factor-A protein 1 N-terminal" evidence="8">
    <location>
        <begin position="7"/>
        <end position="100"/>
    </location>
</feature>